<feature type="region of interest" description="Disordered" evidence="14">
    <location>
        <begin position="68"/>
        <end position="92"/>
    </location>
</feature>
<keyword evidence="12" id="KW-0539">Nucleus</keyword>
<evidence type="ECO:0000256" key="5">
    <source>
        <dbReference type="ARBA" id="ARBA00016738"/>
    </source>
</evidence>
<keyword evidence="11" id="KW-0175">Coiled coil</keyword>
<evidence type="ECO:0000256" key="1">
    <source>
        <dbReference type="ARBA" id="ARBA00004090"/>
    </source>
</evidence>
<evidence type="ECO:0000256" key="13">
    <source>
        <dbReference type="ARBA" id="ARBA00093307"/>
    </source>
</evidence>
<evidence type="ECO:0000256" key="6">
    <source>
        <dbReference type="ARBA" id="ARBA00022454"/>
    </source>
</evidence>
<dbReference type="PANTHER" id="PTHR13557:SF1">
    <property type="entry name" value="COILED-COIL DOMAIN-CONTAINING PROTEIN 86"/>
    <property type="match status" value="1"/>
</dbReference>
<dbReference type="PANTHER" id="PTHR13557">
    <property type="entry name" value="COILED-COIL DOMAIN-CONTAINING PROTEIN 86"/>
    <property type="match status" value="1"/>
</dbReference>
<keyword evidence="10" id="KW-0164">Citrullination</keyword>
<proteinExistence type="inferred from homology"/>
<dbReference type="InterPro" id="IPR026570">
    <property type="entry name" value="CCDC86"/>
</dbReference>
<evidence type="ECO:0000256" key="10">
    <source>
        <dbReference type="ARBA" id="ARBA00022934"/>
    </source>
</evidence>
<keyword evidence="7" id="KW-0690">Ribosome biogenesis</keyword>
<organism evidence="15 16">
    <name type="scientific">Nephila pilipes</name>
    <name type="common">Giant wood spider</name>
    <name type="synonym">Nephila maculata</name>
    <dbReference type="NCBI Taxonomy" id="299642"/>
    <lineage>
        <taxon>Eukaryota</taxon>
        <taxon>Metazoa</taxon>
        <taxon>Ecdysozoa</taxon>
        <taxon>Arthropoda</taxon>
        <taxon>Chelicerata</taxon>
        <taxon>Arachnida</taxon>
        <taxon>Araneae</taxon>
        <taxon>Araneomorphae</taxon>
        <taxon>Entelegynae</taxon>
        <taxon>Araneoidea</taxon>
        <taxon>Nephilidae</taxon>
        <taxon>Nephila</taxon>
    </lineage>
</organism>
<evidence type="ECO:0000256" key="9">
    <source>
        <dbReference type="ARBA" id="ARBA00022553"/>
    </source>
</evidence>
<evidence type="ECO:0000256" key="11">
    <source>
        <dbReference type="ARBA" id="ARBA00023054"/>
    </source>
</evidence>
<dbReference type="AlphaFoldDB" id="A0A8X6T8Q4"/>
<dbReference type="EMBL" id="BMAW01052957">
    <property type="protein sequence ID" value="GFS88424.1"/>
    <property type="molecule type" value="Genomic_DNA"/>
</dbReference>
<comment type="function">
    <text evidence="13">Required for proper chromosome segregation during mitosis and error-free mitotic progression.</text>
</comment>
<comment type="caution">
    <text evidence="15">The sequence shown here is derived from an EMBL/GenBank/DDBJ whole genome shotgun (WGS) entry which is preliminary data.</text>
</comment>
<dbReference type="OrthoDB" id="277961at2759"/>
<name>A0A8X6T8Q4_NEPPI</name>
<evidence type="ECO:0000313" key="16">
    <source>
        <dbReference type="Proteomes" id="UP000887013"/>
    </source>
</evidence>
<keyword evidence="6" id="KW-0158">Chromosome</keyword>
<comment type="similarity">
    <text evidence="4">Belongs to the CGR1 family.</text>
</comment>
<comment type="function">
    <text evidence="1">Involved in nucleolar integrity and required for processing of the pre-rRNA for the 60S ribosome subunit.</text>
</comment>
<keyword evidence="9" id="KW-0597">Phosphoprotein</keyword>
<comment type="subcellular location">
    <subcellularLocation>
        <location evidence="2">Chromosome</location>
    </subcellularLocation>
    <subcellularLocation>
        <location evidence="3">Nucleus</location>
        <location evidence="3">Nucleolus</location>
    </subcellularLocation>
</comment>
<evidence type="ECO:0000313" key="15">
    <source>
        <dbReference type="EMBL" id="GFS88424.1"/>
    </source>
</evidence>
<keyword evidence="8" id="KW-0698">rRNA processing</keyword>
<evidence type="ECO:0000256" key="8">
    <source>
        <dbReference type="ARBA" id="ARBA00022552"/>
    </source>
</evidence>
<dbReference type="GO" id="GO:0005730">
    <property type="term" value="C:nucleolus"/>
    <property type="evidence" value="ECO:0007669"/>
    <property type="project" value="UniProtKB-SubCell"/>
</dbReference>
<reference evidence="15" key="1">
    <citation type="submission" date="2020-08" db="EMBL/GenBank/DDBJ databases">
        <title>Multicomponent nature underlies the extraordinary mechanical properties of spider dragline silk.</title>
        <authorList>
            <person name="Kono N."/>
            <person name="Nakamura H."/>
            <person name="Mori M."/>
            <person name="Yoshida Y."/>
            <person name="Ohtoshi R."/>
            <person name="Malay A.D."/>
            <person name="Moran D.A.P."/>
            <person name="Tomita M."/>
            <person name="Numata K."/>
            <person name="Arakawa K."/>
        </authorList>
    </citation>
    <scope>NUCLEOTIDE SEQUENCE</scope>
</reference>
<accession>A0A8X6T8Q4</accession>
<protein>
    <recommendedName>
        <fullName evidence="5">Coiled-coil domain-containing protein 86</fullName>
    </recommendedName>
</protein>
<evidence type="ECO:0000256" key="7">
    <source>
        <dbReference type="ARBA" id="ARBA00022517"/>
    </source>
</evidence>
<evidence type="ECO:0000256" key="3">
    <source>
        <dbReference type="ARBA" id="ARBA00004604"/>
    </source>
</evidence>
<dbReference type="GO" id="GO:0005694">
    <property type="term" value="C:chromosome"/>
    <property type="evidence" value="ECO:0007669"/>
    <property type="project" value="UniProtKB-SubCell"/>
</dbReference>
<dbReference type="GO" id="GO:0006364">
    <property type="term" value="P:rRNA processing"/>
    <property type="evidence" value="ECO:0007669"/>
    <property type="project" value="UniProtKB-KW"/>
</dbReference>
<evidence type="ECO:0000256" key="14">
    <source>
        <dbReference type="SAM" id="MobiDB-lite"/>
    </source>
</evidence>
<evidence type="ECO:0000256" key="2">
    <source>
        <dbReference type="ARBA" id="ARBA00004286"/>
    </source>
</evidence>
<gene>
    <name evidence="15" type="primary">X975_02450</name>
    <name evidence="15" type="ORF">NPIL_89861</name>
</gene>
<dbReference type="Pfam" id="PF03879">
    <property type="entry name" value="Cgr1"/>
    <property type="match status" value="1"/>
</dbReference>
<evidence type="ECO:0000256" key="12">
    <source>
        <dbReference type="ARBA" id="ARBA00023242"/>
    </source>
</evidence>
<keyword evidence="16" id="KW-1185">Reference proteome</keyword>
<dbReference type="Proteomes" id="UP000887013">
    <property type="component" value="Unassembled WGS sequence"/>
</dbReference>
<sequence length="125" mass="15018">MHETTEDATVIPVKGKPKSGRVWKCDKKRFGSMCQVKPLKTKWSKKLELRKERKDLLLHNAEIKEAKQQEKELRKERRRKKLERKLENERKGEVVQVIKNTAKLRRLSKKQFRKIEKRDTNPKTT</sequence>
<dbReference type="InterPro" id="IPR005579">
    <property type="entry name" value="Cgr1-like"/>
</dbReference>
<evidence type="ECO:0000256" key="4">
    <source>
        <dbReference type="ARBA" id="ARBA00007869"/>
    </source>
</evidence>